<dbReference type="AlphaFoldDB" id="A0A1I4VSP5"/>
<evidence type="ECO:0000313" key="3">
    <source>
        <dbReference type="EMBL" id="PKR89322.1"/>
    </source>
</evidence>
<keyword evidence="4" id="KW-1185">Reference proteome</keyword>
<evidence type="ECO:0000313" key="4">
    <source>
        <dbReference type="Proteomes" id="UP000233491"/>
    </source>
</evidence>
<reference evidence="3 4" key="1">
    <citation type="submission" date="2017-12" db="EMBL/GenBank/DDBJ databases">
        <title>Anaerobic carbon monoxide metabolism by Pleomorphomonas carboxyditropha sp. nov., a new mesophilic hydrogenogenic carboxidotroph.</title>
        <authorList>
            <person name="Esquivel-Elizondo S."/>
            <person name="Krajmalnik-Brown R."/>
        </authorList>
    </citation>
    <scope>NUCLEOTIDE SEQUENCE [LARGE SCALE GENOMIC DNA]</scope>
    <source>
        <strain evidence="3 4">R5-392</strain>
    </source>
</reference>
<dbReference type="EMBL" id="PJNW01000006">
    <property type="protein sequence ID" value="PKR89322.1"/>
    <property type="molecule type" value="Genomic_DNA"/>
</dbReference>
<proteinExistence type="predicted"/>
<dbReference type="OrthoDB" id="9781705at2"/>
<gene>
    <name evidence="3" type="ORF">CXZ10_10410</name>
</gene>
<comment type="caution">
    <text evidence="3">The sequence shown here is derived from an EMBL/GenBank/DDBJ whole genome shotgun (WGS) entry which is preliminary data.</text>
</comment>
<dbReference type="InterPro" id="IPR007210">
    <property type="entry name" value="ABC_Gly_betaine_transp_sub-bd"/>
</dbReference>
<dbReference type="GO" id="GO:0022857">
    <property type="term" value="F:transmembrane transporter activity"/>
    <property type="evidence" value="ECO:0007669"/>
    <property type="project" value="InterPro"/>
</dbReference>
<dbReference type="RefSeq" id="WP_101289099.1">
    <property type="nucleotide sequence ID" value="NZ_FOUQ01000013.1"/>
</dbReference>
<feature type="signal peptide" evidence="1">
    <location>
        <begin position="1"/>
        <end position="22"/>
    </location>
</feature>
<protein>
    <submittedName>
        <fullName evidence="3">ABC transporter substrate-binding protein</fullName>
    </submittedName>
</protein>
<organism evidence="3 4">
    <name type="scientific">Pleomorphomonas diazotrophica</name>
    <dbReference type="NCBI Taxonomy" id="1166257"/>
    <lineage>
        <taxon>Bacteria</taxon>
        <taxon>Pseudomonadati</taxon>
        <taxon>Pseudomonadota</taxon>
        <taxon>Alphaproteobacteria</taxon>
        <taxon>Hyphomicrobiales</taxon>
        <taxon>Pleomorphomonadaceae</taxon>
        <taxon>Pleomorphomonas</taxon>
    </lineage>
</organism>
<dbReference type="SUPFAM" id="SSF53850">
    <property type="entry name" value="Periplasmic binding protein-like II"/>
    <property type="match status" value="1"/>
</dbReference>
<sequence>MPQVKYAAAVLALGLLAGTADAKVVVSSKIDTEGGVLGNLVLIALQNSGIEVEDRIQLGGTPVVRQAITAGEIDIYPEYTGNAAFFFNKADDPLWKDAAKAYEEAKKLDYEANKIVWLTPSPANNTWAIALRKEVADEAGVKSLSDFGAWVAKGGKVKLAGSAEFVNSPAALPSFQTTYGFKLTPDQLIVLSGGDTAATIKAAADQTNGTNAAMVYGTDGAIAPSGLVVLEDDKSVQPVYQPVAIIREEVLKANPTIPDTLKPIFESLDLTTLQELNARVQINGEPAKAVAEDYLKSKGFLK</sequence>
<evidence type="ECO:0000259" key="2">
    <source>
        <dbReference type="Pfam" id="PF04069"/>
    </source>
</evidence>
<dbReference type="CDD" id="cd13616">
    <property type="entry name" value="PBP2_OsmF"/>
    <property type="match status" value="1"/>
</dbReference>
<dbReference type="Gene3D" id="3.40.190.120">
    <property type="entry name" value="Osmoprotection protein (prox), domain 2"/>
    <property type="match status" value="1"/>
</dbReference>
<accession>A0A1I4VSP5</accession>
<evidence type="ECO:0000256" key="1">
    <source>
        <dbReference type="SAM" id="SignalP"/>
    </source>
</evidence>
<dbReference type="GO" id="GO:0043190">
    <property type="term" value="C:ATP-binding cassette (ABC) transporter complex"/>
    <property type="evidence" value="ECO:0007669"/>
    <property type="project" value="InterPro"/>
</dbReference>
<dbReference type="Proteomes" id="UP000233491">
    <property type="component" value="Unassembled WGS sequence"/>
</dbReference>
<dbReference type="Pfam" id="PF04069">
    <property type="entry name" value="OpuAC"/>
    <property type="match status" value="1"/>
</dbReference>
<name>A0A1I4VSP5_9HYPH</name>
<dbReference type="Gene3D" id="3.40.190.10">
    <property type="entry name" value="Periplasmic binding protein-like II"/>
    <property type="match status" value="1"/>
</dbReference>
<feature type="domain" description="ABC-type glycine betaine transport system substrate-binding" evidence="2">
    <location>
        <begin position="23"/>
        <end position="296"/>
    </location>
</feature>
<feature type="chain" id="PRO_5015065829" evidence="1">
    <location>
        <begin position="23"/>
        <end position="302"/>
    </location>
</feature>
<keyword evidence="1" id="KW-0732">Signal</keyword>